<keyword evidence="2" id="KW-1185">Reference proteome</keyword>
<name>A0A2P1CKK8_9CAUD</name>
<sequence length="88" mass="9592">MNVSRRRLLSWLPAVAAIPAIPALARLKPSVEKPVAPPEVKAEDFTQHFVVKDGQAFINKSIISPDAISCYNDKGVLVARVGKLDTRV</sequence>
<reference evidence="1 2" key="1">
    <citation type="submission" date="2018-02" db="EMBL/GenBank/DDBJ databases">
        <title>Complete genome sequence of Pantoea phage vB_PagS_Vid5.</title>
        <authorList>
            <person name="Truncaite L."/>
            <person name="Simoliunas E."/>
            <person name="Meskys R."/>
        </authorList>
    </citation>
    <scope>NUCLEOTIDE SEQUENCE [LARGE SCALE GENOMIC DNA]</scope>
</reference>
<organism evidence="1 2">
    <name type="scientific">Pantoea phage vB_PagS_Vid5</name>
    <dbReference type="NCBI Taxonomy" id="2099652"/>
    <lineage>
        <taxon>Viruses</taxon>
        <taxon>Duplodnaviria</taxon>
        <taxon>Heunggongvirae</taxon>
        <taxon>Uroviricota</taxon>
        <taxon>Caudoviricetes</taxon>
        <taxon>Vidquintavirus</taxon>
        <taxon>Vidquintavirus Vid5</taxon>
    </lineage>
</organism>
<dbReference type="Proteomes" id="UP000241629">
    <property type="component" value="Segment"/>
</dbReference>
<accession>A0A2P1CKK8</accession>
<dbReference type="EMBL" id="MG948468">
    <property type="protein sequence ID" value="AVJ51787.1"/>
    <property type="molecule type" value="Genomic_DNA"/>
</dbReference>
<dbReference type="InterPro" id="IPR006311">
    <property type="entry name" value="TAT_signal"/>
</dbReference>
<gene>
    <name evidence="1" type="ORF">Vid5_gp32</name>
</gene>
<proteinExistence type="predicted"/>
<evidence type="ECO:0000313" key="2">
    <source>
        <dbReference type="Proteomes" id="UP000241629"/>
    </source>
</evidence>
<protein>
    <submittedName>
        <fullName evidence="1">Uncharacterized protein</fullName>
    </submittedName>
</protein>
<dbReference type="PROSITE" id="PS51318">
    <property type="entry name" value="TAT"/>
    <property type="match status" value="1"/>
</dbReference>
<evidence type="ECO:0000313" key="1">
    <source>
        <dbReference type="EMBL" id="AVJ51787.1"/>
    </source>
</evidence>